<keyword evidence="9" id="KW-1185">Reference proteome</keyword>
<evidence type="ECO:0000256" key="4">
    <source>
        <dbReference type="ARBA" id="ARBA00022759"/>
    </source>
</evidence>
<keyword evidence="3" id="KW-0479">Metal-binding</keyword>
<gene>
    <name evidence="8" type="ORF">GFSPODELE1_LOCUS7128</name>
</gene>
<evidence type="ECO:0000256" key="6">
    <source>
        <dbReference type="ARBA" id="ARBA00023157"/>
    </source>
</evidence>
<evidence type="ECO:0000256" key="5">
    <source>
        <dbReference type="ARBA" id="ARBA00022801"/>
    </source>
</evidence>
<keyword evidence="2" id="KW-0540">Nuclease</keyword>
<keyword evidence="6" id="KW-1015">Disulfide bond</keyword>
<name>A0ABP1DMD7_9APHY</name>
<proteinExistence type="inferred from homology"/>
<dbReference type="PANTHER" id="PTHR33146:SF29">
    <property type="entry name" value="S1_P1 NUCLEASE"/>
    <property type="match status" value="1"/>
</dbReference>
<keyword evidence="5" id="KW-0378">Hydrolase</keyword>
<keyword evidence="7" id="KW-0325">Glycoprotein</keyword>
<evidence type="ECO:0000256" key="2">
    <source>
        <dbReference type="ARBA" id="ARBA00022722"/>
    </source>
</evidence>
<dbReference type="SUPFAM" id="SSF48537">
    <property type="entry name" value="Phospholipase C/P1 nuclease"/>
    <property type="match status" value="1"/>
</dbReference>
<sequence>MRLHLATSWTFAAAAIGFGSLPSVIAWGAAGHEIVATIAQVYLHPSVLQNVCEILYPGSSLSSSDSSPPCHLSRVATWADQVRRQPQYRYSASLHYVGALDDHPSDTCLFPGERGWAGRTNHNVLGAVRNVTEILNGYVVGERDGAAAEEAMKFLIHFIGDMHMPLHLTGRYRGGNGAKVTFDGRVTNLHSLWDGLLISKALRTIPQNYTHPFPAGTSDVDIESHLRGTIYDPYVRRVVYEGFGTGPARGRFTEESQEWLSCPQGQQSSFWASAQTFLGLRTAGDERRWDDDVLCPYAWAKELQKLNCEFPIWPRELDQPPYNHSVFSPLLDDVDEDTEAESDYVYSLPSIDEFGRPRPHPDLLELDTPEYAGQIEKAWLVERLISMAGARLAGILNGLFLEDELTKANSTLPVFFLK</sequence>
<evidence type="ECO:0000256" key="7">
    <source>
        <dbReference type="ARBA" id="ARBA00023180"/>
    </source>
</evidence>
<evidence type="ECO:0000313" key="8">
    <source>
        <dbReference type="EMBL" id="CAL1708980.1"/>
    </source>
</evidence>
<comment type="similarity">
    <text evidence="1">Belongs to the nuclease type I family.</text>
</comment>
<dbReference type="EMBL" id="OZ037948">
    <property type="protein sequence ID" value="CAL1708980.1"/>
    <property type="molecule type" value="Genomic_DNA"/>
</dbReference>
<keyword evidence="4" id="KW-0255">Endonuclease</keyword>
<evidence type="ECO:0000256" key="1">
    <source>
        <dbReference type="ARBA" id="ARBA00009547"/>
    </source>
</evidence>
<organism evidence="8 9">
    <name type="scientific">Somion occarium</name>
    <dbReference type="NCBI Taxonomy" id="3059160"/>
    <lineage>
        <taxon>Eukaryota</taxon>
        <taxon>Fungi</taxon>
        <taxon>Dikarya</taxon>
        <taxon>Basidiomycota</taxon>
        <taxon>Agaricomycotina</taxon>
        <taxon>Agaricomycetes</taxon>
        <taxon>Polyporales</taxon>
        <taxon>Cerrenaceae</taxon>
        <taxon>Somion</taxon>
    </lineage>
</organism>
<reference evidence="9" key="1">
    <citation type="submission" date="2024-04" db="EMBL/GenBank/DDBJ databases">
        <authorList>
            <person name="Shaw F."/>
            <person name="Minotto A."/>
        </authorList>
    </citation>
    <scope>NUCLEOTIDE SEQUENCE [LARGE SCALE GENOMIC DNA]</scope>
</reference>
<dbReference type="Pfam" id="PF02265">
    <property type="entry name" value="S1-P1_nuclease"/>
    <property type="match status" value="1"/>
</dbReference>
<accession>A0ABP1DMD7</accession>
<dbReference type="PANTHER" id="PTHR33146">
    <property type="entry name" value="ENDONUCLEASE 4"/>
    <property type="match status" value="1"/>
</dbReference>
<protein>
    <recommendedName>
        <fullName evidence="10">Phospholipase C/P1 nuclease</fullName>
    </recommendedName>
</protein>
<evidence type="ECO:0000256" key="3">
    <source>
        <dbReference type="ARBA" id="ARBA00022723"/>
    </source>
</evidence>
<dbReference type="InterPro" id="IPR008947">
    <property type="entry name" value="PLipase_C/P1_nuclease_dom_sf"/>
</dbReference>
<evidence type="ECO:0008006" key="10">
    <source>
        <dbReference type="Google" id="ProtNLM"/>
    </source>
</evidence>
<dbReference type="CDD" id="cd11010">
    <property type="entry name" value="S1-P1_nuclease"/>
    <property type="match status" value="1"/>
</dbReference>
<dbReference type="InterPro" id="IPR003154">
    <property type="entry name" value="S1/P1nuclease"/>
</dbReference>
<dbReference type="Gene3D" id="1.10.575.10">
    <property type="entry name" value="P1 Nuclease"/>
    <property type="match status" value="1"/>
</dbReference>
<dbReference type="Proteomes" id="UP001497453">
    <property type="component" value="Chromosome 5"/>
</dbReference>
<evidence type="ECO:0000313" key="9">
    <source>
        <dbReference type="Proteomes" id="UP001497453"/>
    </source>
</evidence>